<evidence type="ECO:0000256" key="9">
    <source>
        <dbReference type="SAM" id="Phobius"/>
    </source>
</evidence>
<protein>
    <recommendedName>
        <fullName evidence="2">Multidrug resistance protein NorM</fullName>
    </recommendedName>
    <alternativeName>
        <fullName evidence="8">Na(+)/drug antiporter</fullName>
    </alternativeName>
</protein>
<dbReference type="InterPro" id="IPR002528">
    <property type="entry name" value="MATE_fam"/>
</dbReference>
<dbReference type="NCBIfam" id="TIGR00797">
    <property type="entry name" value="matE"/>
    <property type="match status" value="1"/>
</dbReference>
<dbReference type="Pfam" id="PF01554">
    <property type="entry name" value="MatE"/>
    <property type="match status" value="2"/>
</dbReference>
<evidence type="ECO:0000256" key="4">
    <source>
        <dbReference type="ARBA" id="ARBA00022475"/>
    </source>
</evidence>
<keyword evidence="5 9" id="KW-0812">Transmembrane</keyword>
<dbReference type="RefSeq" id="WP_274143352.1">
    <property type="nucleotide sequence ID" value="NZ_JAJUBB010000012.1"/>
</dbReference>
<sequence>MAESTYSYFLRRVFVLGLPLVLQSLLFSSAGFLDNLMVSQLGTQEVAASSIGARVFWFVGIFIWGMGTGMGVLLAQYWGAKDEQGYRRNFALGASISTFASTLVFLCVWLFPSVIPAMFNTEGRTAELATNYLQIVSIAMLFAGPAISMDAALRAIGKTKVTLYMSIAEIGTNVALSFILIFGYFGAPALGLTGAAYGTVAARMLRVVISLLVIQLSNPVLILRARDFSFRRSTLAKYFNITAPIIAGSLIWSGGIFTYQLIMGRMGETELATMAIISALEAMSLCVASGLSGATSIVVGNALGANKLTISEKYARYALRTALMVGIGCAGVILALQTTILSIYSEVSIEVLELAALCFPVLAISTITRNINITLIVGVLRAGGDAKFCMNMDIVCQWVWAVPMTALAAMYFGLPLPLVFLMMVSEEIVKLVPTIKRVFGNKWVNNLTVDKPANA</sequence>
<feature type="transmembrane region" description="Helical" evidence="9">
    <location>
        <begin position="398"/>
        <end position="421"/>
    </location>
</feature>
<accession>A0ABT5QQE0</accession>
<feature type="transmembrane region" description="Helical" evidence="9">
    <location>
        <begin position="55"/>
        <end position="78"/>
    </location>
</feature>
<evidence type="ECO:0000256" key="1">
    <source>
        <dbReference type="ARBA" id="ARBA00004429"/>
    </source>
</evidence>
<feature type="transmembrane region" description="Helical" evidence="9">
    <location>
        <begin position="90"/>
        <end position="112"/>
    </location>
</feature>
<feature type="transmembrane region" description="Helical" evidence="9">
    <location>
        <begin position="204"/>
        <end position="223"/>
    </location>
</feature>
<dbReference type="PANTHER" id="PTHR42925">
    <property type="entry name" value="MULTIDRUG AND TOXIN EFFLUX PROTEIN MATE FAMILY"/>
    <property type="match status" value="1"/>
</dbReference>
<feature type="transmembrane region" description="Helical" evidence="9">
    <location>
        <begin position="174"/>
        <end position="198"/>
    </location>
</feature>
<feature type="transmembrane region" description="Helical" evidence="9">
    <location>
        <begin position="12"/>
        <end position="33"/>
    </location>
</feature>
<evidence type="ECO:0000313" key="10">
    <source>
        <dbReference type="EMBL" id="MDD1782715.1"/>
    </source>
</evidence>
<keyword evidence="7 9" id="KW-0472">Membrane</keyword>
<keyword evidence="11" id="KW-1185">Reference proteome</keyword>
<feature type="transmembrane region" description="Helical" evidence="9">
    <location>
        <begin position="235"/>
        <end position="262"/>
    </location>
</feature>
<dbReference type="CDD" id="cd13134">
    <property type="entry name" value="MATE_like_8"/>
    <property type="match status" value="1"/>
</dbReference>
<evidence type="ECO:0000256" key="5">
    <source>
        <dbReference type="ARBA" id="ARBA00022692"/>
    </source>
</evidence>
<feature type="transmembrane region" description="Helical" evidence="9">
    <location>
        <begin position="317"/>
        <end position="344"/>
    </location>
</feature>
<dbReference type="InterPro" id="IPR048279">
    <property type="entry name" value="MdtK-like"/>
</dbReference>
<comment type="caution">
    <text evidence="10">The sequence shown here is derived from an EMBL/GenBank/DDBJ whole genome shotgun (WGS) entry which is preliminary data.</text>
</comment>
<keyword evidence="6 9" id="KW-1133">Transmembrane helix</keyword>
<comment type="subcellular location">
    <subcellularLocation>
        <location evidence="1">Cell inner membrane</location>
        <topology evidence="1">Multi-pass membrane protein</topology>
    </subcellularLocation>
</comment>
<organism evidence="10 11">
    <name type="scientific">Enterovibrio qingdaonensis</name>
    <dbReference type="NCBI Taxonomy" id="2899818"/>
    <lineage>
        <taxon>Bacteria</taxon>
        <taxon>Pseudomonadati</taxon>
        <taxon>Pseudomonadota</taxon>
        <taxon>Gammaproteobacteria</taxon>
        <taxon>Vibrionales</taxon>
        <taxon>Vibrionaceae</taxon>
        <taxon>Enterovibrio</taxon>
    </lineage>
</organism>
<feature type="transmembrane region" description="Helical" evidence="9">
    <location>
        <begin position="132"/>
        <end position="153"/>
    </location>
</feature>
<dbReference type="Proteomes" id="UP001149821">
    <property type="component" value="Unassembled WGS sequence"/>
</dbReference>
<dbReference type="InterPro" id="IPR047135">
    <property type="entry name" value="YsiQ"/>
</dbReference>
<name>A0ABT5QQE0_9GAMM</name>
<gene>
    <name evidence="10" type="ORF">LRP49_16200</name>
</gene>
<proteinExistence type="predicted"/>
<dbReference type="PIRSF" id="PIRSF006603">
    <property type="entry name" value="DinF"/>
    <property type="match status" value="1"/>
</dbReference>
<keyword evidence="3" id="KW-0813">Transport</keyword>
<evidence type="ECO:0000256" key="8">
    <source>
        <dbReference type="ARBA" id="ARBA00030855"/>
    </source>
</evidence>
<feature type="transmembrane region" description="Helical" evidence="9">
    <location>
        <begin position="282"/>
        <end position="305"/>
    </location>
</feature>
<evidence type="ECO:0000256" key="3">
    <source>
        <dbReference type="ARBA" id="ARBA00022448"/>
    </source>
</evidence>
<evidence type="ECO:0000256" key="7">
    <source>
        <dbReference type="ARBA" id="ARBA00023136"/>
    </source>
</evidence>
<evidence type="ECO:0000256" key="2">
    <source>
        <dbReference type="ARBA" id="ARBA00013489"/>
    </source>
</evidence>
<dbReference type="PANTHER" id="PTHR42925:SF2">
    <property type="entry name" value="NA+ DRIVEN MULTIDRUG EFFLUX PUMP"/>
    <property type="match status" value="1"/>
</dbReference>
<evidence type="ECO:0000313" key="11">
    <source>
        <dbReference type="Proteomes" id="UP001149821"/>
    </source>
</evidence>
<dbReference type="EMBL" id="JAJUBB010000012">
    <property type="protein sequence ID" value="MDD1782715.1"/>
    <property type="molecule type" value="Genomic_DNA"/>
</dbReference>
<keyword evidence="4" id="KW-1003">Cell membrane</keyword>
<reference evidence="10" key="1">
    <citation type="submission" date="2021-12" db="EMBL/GenBank/DDBJ databases">
        <title>Enterovibrio ZSDZ35 sp. nov. and Enterovibrio ZSDZ42 sp. nov., isolated from coastal seawater in Qingdao.</title>
        <authorList>
            <person name="Zhang P."/>
        </authorList>
    </citation>
    <scope>NUCLEOTIDE SEQUENCE</scope>
    <source>
        <strain evidence="10">ZSDZ35</strain>
    </source>
</reference>
<evidence type="ECO:0000256" key="6">
    <source>
        <dbReference type="ARBA" id="ARBA00022989"/>
    </source>
</evidence>